<dbReference type="RefSeq" id="XP_006691231.1">
    <property type="nucleotide sequence ID" value="XM_006691168.1"/>
</dbReference>
<dbReference type="Proteomes" id="UP000008066">
    <property type="component" value="Unassembled WGS sequence"/>
</dbReference>
<name>G0RYK3_CHATD</name>
<dbReference type="PROSITE" id="PS50234">
    <property type="entry name" value="VWFA"/>
    <property type="match status" value="1"/>
</dbReference>
<organism evidence="4">
    <name type="scientific">Chaetomium thermophilum (strain DSM 1495 / CBS 144.50 / IMI 039719)</name>
    <name type="common">Thermochaetoides thermophila</name>
    <dbReference type="NCBI Taxonomy" id="759272"/>
    <lineage>
        <taxon>Eukaryota</taxon>
        <taxon>Fungi</taxon>
        <taxon>Dikarya</taxon>
        <taxon>Ascomycota</taxon>
        <taxon>Pezizomycotina</taxon>
        <taxon>Sordariomycetes</taxon>
        <taxon>Sordariomycetidae</taxon>
        <taxon>Sordariales</taxon>
        <taxon>Chaetomiaceae</taxon>
        <taxon>Thermochaetoides</taxon>
    </lineage>
</organism>
<evidence type="ECO:0000259" key="2">
    <source>
        <dbReference type="PROSITE" id="PS50234"/>
    </source>
</evidence>
<protein>
    <submittedName>
        <fullName evidence="3">von willebrand factor (VWF) type A domain-containing protein</fullName>
    </submittedName>
</protein>
<dbReference type="OMA" id="VHKKYDR"/>
<feature type="compositionally biased region" description="Polar residues" evidence="1">
    <location>
        <begin position="36"/>
        <end position="47"/>
    </location>
</feature>
<accession>G0RYK3</accession>
<keyword evidence="4" id="KW-1185">Reference proteome</keyword>
<dbReference type="HOGENOM" id="CLU_040578_0_0_1"/>
<dbReference type="OrthoDB" id="2142040at2759"/>
<dbReference type="SUPFAM" id="SSF53300">
    <property type="entry name" value="vWA-like"/>
    <property type="match status" value="1"/>
</dbReference>
<dbReference type="KEGG" id="cthr:CTHT_0007000"/>
<dbReference type="Gene3D" id="3.40.50.410">
    <property type="entry name" value="von Willebrand factor, type A domain"/>
    <property type="match status" value="1"/>
</dbReference>
<dbReference type="InterPro" id="IPR002035">
    <property type="entry name" value="VWF_A"/>
</dbReference>
<feature type="domain" description="VWFA" evidence="2">
    <location>
        <begin position="109"/>
        <end position="317"/>
    </location>
</feature>
<dbReference type="EMBL" id="GL988032">
    <property type="protein sequence ID" value="EGS23989.1"/>
    <property type="molecule type" value="Genomic_DNA"/>
</dbReference>
<dbReference type="AlphaFoldDB" id="G0RYK3"/>
<evidence type="ECO:0000313" key="3">
    <source>
        <dbReference type="EMBL" id="EGS23989.1"/>
    </source>
</evidence>
<dbReference type="GeneID" id="18254738"/>
<feature type="region of interest" description="Disordered" evidence="1">
    <location>
        <begin position="1"/>
        <end position="84"/>
    </location>
</feature>
<reference evidence="3 4" key="1">
    <citation type="journal article" date="2011" name="Cell">
        <title>Insight into structure and assembly of the nuclear pore complex by utilizing the genome of a eukaryotic thermophile.</title>
        <authorList>
            <person name="Amlacher S."/>
            <person name="Sarges P."/>
            <person name="Flemming D."/>
            <person name="van Noort V."/>
            <person name="Kunze R."/>
            <person name="Devos D.P."/>
            <person name="Arumugam M."/>
            <person name="Bork P."/>
            <person name="Hurt E."/>
        </authorList>
    </citation>
    <scope>NUCLEOTIDE SEQUENCE [LARGE SCALE GENOMIC DNA]</scope>
    <source>
        <strain evidence="4">DSM 1495 / CBS 144.50 / IMI 039719</strain>
    </source>
</reference>
<evidence type="ECO:0000313" key="4">
    <source>
        <dbReference type="Proteomes" id="UP000008066"/>
    </source>
</evidence>
<dbReference type="PANTHER" id="PTHR34706:SF1">
    <property type="entry name" value="VWFA DOMAIN-CONTAINING PROTEIN"/>
    <property type="match status" value="1"/>
</dbReference>
<proteinExistence type="predicted"/>
<evidence type="ECO:0000256" key="1">
    <source>
        <dbReference type="SAM" id="MobiDB-lite"/>
    </source>
</evidence>
<dbReference type="InterPro" id="IPR036465">
    <property type="entry name" value="vWFA_dom_sf"/>
</dbReference>
<dbReference type="eggNOG" id="ENOG502S247">
    <property type="taxonomic scope" value="Eukaryota"/>
</dbReference>
<dbReference type="PANTHER" id="PTHR34706">
    <property type="entry name" value="SLR1338 PROTEIN"/>
    <property type="match status" value="1"/>
</dbReference>
<sequence>MASLFGSLKKKIKSRSPSPNPGAPGSPTLGRKGSFVKNNPFASSSPPTAEPFLNLQDNNDPPPPSYAEAIGQDSSSSPFISLRSASPAPSIRSYLSTSEDKYAFLRKFDTKFLIDDSGSMQGRRWQEVAGVLRAITPICTERDADGIDVYFINHNAPGGYKNIRTPEQVDQLFRSTKPIGGTMTGWRINQILLPEVVKFEEAVRTLKKQMKNKDAIIDTTEIDVKPVNLIVITDGEAQDDVESYIKALAQRLDNVSAPAWQIGIQFFQVGDDAKADAALRQLDDGLTGVRDMVDKVSWTDREGSEKTLSADGILKTVLGAVHRRLDRMEVESSRRYLRP</sequence>
<gene>
    <name evidence="3" type="ORF">CTHT_0007000</name>
</gene>